<proteinExistence type="predicted"/>
<protein>
    <submittedName>
        <fullName evidence="1">Uncharacterized protein</fullName>
    </submittedName>
</protein>
<evidence type="ECO:0000313" key="1">
    <source>
        <dbReference type="EMBL" id="KAH7965974.1"/>
    </source>
</evidence>
<keyword evidence="2" id="KW-1185">Reference proteome</keyword>
<sequence>MLLLRRYALDTILKAGFGIDMGVQKTEPGGFWDKLAIEGSRLLDALGLQGITLIANCLPELQPLLLCLVKVTAWCIDKFTACVESLVKPIIERRREIKSGQLTYHAVGRMKYLDMVLKETMRLYSQNVGFVARRAVSDYTYKDLLIPKGVSVLAAASCLNVDPDIWSDPTVFDPERFSDENKALIHPASYLAFGVGPRSCVGRAFATLNVKTVIATLLSRYRVRMDGERHKDGLLEFRSNLIIACLPHSVWFKFECV</sequence>
<comment type="caution">
    <text evidence="1">The sequence shown here is derived from an EMBL/GenBank/DDBJ whole genome shotgun (WGS) entry which is preliminary data.</text>
</comment>
<gene>
    <name evidence="1" type="ORF">HPB49_012346</name>
</gene>
<accession>A0ACB8DCY0</accession>
<organism evidence="1 2">
    <name type="scientific">Dermacentor silvarum</name>
    <name type="common">Tick</name>
    <dbReference type="NCBI Taxonomy" id="543639"/>
    <lineage>
        <taxon>Eukaryota</taxon>
        <taxon>Metazoa</taxon>
        <taxon>Ecdysozoa</taxon>
        <taxon>Arthropoda</taxon>
        <taxon>Chelicerata</taxon>
        <taxon>Arachnida</taxon>
        <taxon>Acari</taxon>
        <taxon>Parasitiformes</taxon>
        <taxon>Ixodida</taxon>
        <taxon>Ixodoidea</taxon>
        <taxon>Ixodidae</taxon>
        <taxon>Rhipicephalinae</taxon>
        <taxon>Dermacentor</taxon>
    </lineage>
</organism>
<evidence type="ECO:0000313" key="2">
    <source>
        <dbReference type="Proteomes" id="UP000821865"/>
    </source>
</evidence>
<reference evidence="1" key="1">
    <citation type="submission" date="2020-05" db="EMBL/GenBank/DDBJ databases">
        <title>Large-scale comparative analyses of tick genomes elucidate their genetic diversity and vector capacities.</title>
        <authorList>
            <person name="Jia N."/>
            <person name="Wang J."/>
            <person name="Shi W."/>
            <person name="Du L."/>
            <person name="Sun Y."/>
            <person name="Zhan W."/>
            <person name="Jiang J."/>
            <person name="Wang Q."/>
            <person name="Zhang B."/>
            <person name="Ji P."/>
            <person name="Sakyi L.B."/>
            <person name="Cui X."/>
            <person name="Yuan T."/>
            <person name="Jiang B."/>
            <person name="Yang W."/>
            <person name="Lam T.T.-Y."/>
            <person name="Chang Q."/>
            <person name="Ding S."/>
            <person name="Wang X."/>
            <person name="Zhu J."/>
            <person name="Ruan X."/>
            <person name="Zhao L."/>
            <person name="Wei J."/>
            <person name="Que T."/>
            <person name="Du C."/>
            <person name="Cheng J."/>
            <person name="Dai P."/>
            <person name="Han X."/>
            <person name="Huang E."/>
            <person name="Gao Y."/>
            <person name="Liu J."/>
            <person name="Shao H."/>
            <person name="Ye R."/>
            <person name="Li L."/>
            <person name="Wei W."/>
            <person name="Wang X."/>
            <person name="Wang C."/>
            <person name="Yang T."/>
            <person name="Huo Q."/>
            <person name="Li W."/>
            <person name="Guo W."/>
            <person name="Chen H."/>
            <person name="Zhou L."/>
            <person name="Ni X."/>
            <person name="Tian J."/>
            <person name="Zhou Y."/>
            <person name="Sheng Y."/>
            <person name="Liu T."/>
            <person name="Pan Y."/>
            <person name="Xia L."/>
            <person name="Li J."/>
            <person name="Zhao F."/>
            <person name="Cao W."/>
        </authorList>
    </citation>
    <scope>NUCLEOTIDE SEQUENCE</scope>
    <source>
        <strain evidence="1">Dsil-2018</strain>
    </source>
</reference>
<dbReference type="Proteomes" id="UP000821865">
    <property type="component" value="Chromosome 2"/>
</dbReference>
<dbReference type="EMBL" id="CM023471">
    <property type="protein sequence ID" value="KAH7965974.1"/>
    <property type="molecule type" value="Genomic_DNA"/>
</dbReference>
<name>A0ACB8DCY0_DERSI</name>